<sequence length="107" mass="11266">MTKSLTPLLGLTLLLLSGCYGVDDDWSSDDGSSDSGGGADSSYSYSYTCPDTNTSHTIEIPSRTCGSEYEFFAYSFGCNLVDNMDSAACGLQDCTGENFACGAYAQP</sequence>
<dbReference type="EMBL" id="BAABFC010000012">
    <property type="protein sequence ID" value="GAA4498984.1"/>
    <property type="molecule type" value="Genomic_DNA"/>
</dbReference>
<proteinExistence type="predicted"/>
<evidence type="ECO:0000313" key="2">
    <source>
        <dbReference type="Proteomes" id="UP001501321"/>
    </source>
</evidence>
<organism evidence="1 2">
    <name type="scientific">Pseudaeromonas paramecii</name>
    <dbReference type="NCBI Taxonomy" id="2138166"/>
    <lineage>
        <taxon>Bacteria</taxon>
        <taxon>Pseudomonadati</taxon>
        <taxon>Pseudomonadota</taxon>
        <taxon>Gammaproteobacteria</taxon>
        <taxon>Aeromonadales</taxon>
        <taxon>Aeromonadaceae</taxon>
        <taxon>Pseudaeromonas</taxon>
    </lineage>
</organism>
<dbReference type="RefSeq" id="WP_345012273.1">
    <property type="nucleotide sequence ID" value="NZ_BAABFC010000012.1"/>
</dbReference>
<reference evidence="2" key="1">
    <citation type="journal article" date="2019" name="Int. J. Syst. Evol. Microbiol.">
        <title>The Global Catalogue of Microorganisms (GCM) 10K type strain sequencing project: providing services to taxonomists for standard genome sequencing and annotation.</title>
        <authorList>
            <consortium name="The Broad Institute Genomics Platform"/>
            <consortium name="The Broad Institute Genome Sequencing Center for Infectious Disease"/>
            <person name="Wu L."/>
            <person name="Ma J."/>
        </authorList>
    </citation>
    <scope>NUCLEOTIDE SEQUENCE [LARGE SCALE GENOMIC DNA]</scope>
    <source>
        <strain evidence="2">JCM 32226</strain>
    </source>
</reference>
<accession>A0ABP8QB47</accession>
<gene>
    <name evidence="1" type="ORF">GCM10023095_18340</name>
</gene>
<comment type="caution">
    <text evidence="1">The sequence shown here is derived from an EMBL/GenBank/DDBJ whole genome shotgun (WGS) entry which is preliminary data.</text>
</comment>
<keyword evidence="2" id="KW-1185">Reference proteome</keyword>
<protein>
    <submittedName>
        <fullName evidence="1">Uncharacterized protein</fullName>
    </submittedName>
</protein>
<dbReference type="PROSITE" id="PS51257">
    <property type="entry name" value="PROKAR_LIPOPROTEIN"/>
    <property type="match status" value="1"/>
</dbReference>
<name>A0ABP8QB47_9GAMM</name>
<dbReference type="Proteomes" id="UP001501321">
    <property type="component" value="Unassembled WGS sequence"/>
</dbReference>
<evidence type="ECO:0000313" key="1">
    <source>
        <dbReference type="EMBL" id="GAA4498984.1"/>
    </source>
</evidence>